<dbReference type="GO" id="GO:0006281">
    <property type="term" value="P:DNA repair"/>
    <property type="evidence" value="ECO:0007669"/>
    <property type="project" value="InterPro"/>
</dbReference>
<dbReference type="InterPro" id="IPR012309">
    <property type="entry name" value="DNA_ligase_ATP-dep_C"/>
</dbReference>
<dbReference type="NCBIfam" id="TIGR02777">
    <property type="entry name" value="LigD_PE_dom"/>
    <property type="match status" value="1"/>
</dbReference>
<evidence type="ECO:0000256" key="2">
    <source>
        <dbReference type="ARBA" id="ARBA00012727"/>
    </source>
</evidence>
<reference evidence="7" key="1">
    <citation type="submission" date="2023-02" db="EMBL/GenBank/DDBJ databases">
        <title>Actinokineospora globicatena NBRC 15670.</title>
        <authorList>
            <person name="Ichikawa N."/>
            <person name="Sato H."/>
            <person name="Tonouchi N."/>
        </authorList>
    </citation>
    <scope>NUCLEOTIDE SEQUENCE</scope>
    <source>
        <strain evidence="7">NBRC 15670</strain>
    </source>
</reference>
<dbReference type="InterPro" id="IPR050191">
    <property type="entry name" value="ATP-dep_DNA_ligase"/>
</dbReference>
<dbReference type="SUPFAM" id="SSF50249">
    <property type="entry name" value="Nucleic acid-binding proteins"/>
    <property type="match status" value="1"/>
</dbReference>
<dbReference type="InterPro" id="IPR014144">
    <property type="entry name" value="LigD_PE_domain"/>
</dbReference>
<dbReference type="Gene3D" id="3.30.1490.70">
    <property type="match status" value="1"/>
</dbReference>
<name>A0A9W6VAJ2_9PSEU</name>
<proteinExistence type="inferred from homology"/>
<dbReference type="InterPro" id="IPR014146">
    <property type="entry name" value="LigD_ligase_dom"/>
</dbReference>
<gene>
    <name evidence="7" type="ORF">Aglo03_28440</name>
</gene>
<dbReference type="PANTHER" id="PTHR45674:SF4">
    <property type="entry name" value="DNA LIGASE 1"/>
    <property type="match status" value="1"/>
</dbReference>
<keyword evidence="3" id="KW-0436">Ligase</keyword>
<evidence type="ECO:0000256" key="3">
    <source>
        <dbReference type="ARBA" id="ARBA00022598"/>
    </source>
</evidence>
<dbReference type="Gene3D" id="3.30.470.30">
    <property type="entry name" value="DNA ligase/mRNA capping enzyme"/>
    <property type="match status" value="1"/>
</dbReference>
<keyword evidence="8" id="KW-1185">Reference proteome</keyword>
<dbReference type="Pfam" id="PF04679">
    <property type="entry name" value="DNA_ligase_A_C"/>
    <property type="match status" value="1"/>
</dbReference>
<comment type="caution">
    <text evidence="7">The sequence shown here is derived from an EMBL/GenBank/DDBJ whole genome shotgun (WGS) entry which is preliminary data.</text>
</comment>
<dbReference type="SUPFAM" id="SSF56091">
    <property type="entry name" value="DNA ligase/mRNA capping enzyme, catalytic domain"/>
    <property type="match status" value="1"/>
</dbReference>
<dbReference type="PROSITE" id="PS00697">
    <property type="entry name" value="DNA_LIGASE_A1"/>
    <property type="match status" value="1"/>
</dbReference>
<evidence type="ECO:0000256" key="4">
    <source>
        <dbReference type="ARBA" id="ARBA00034003"/>
    </source>
</evidence>
<dbReference type="AlphaFoldDB" id="A0A9W6VAJ2"/>
<accession>A0A9W6VAJ2</accession>
<dbReference type="EMBL" id="BSSD01000004">
    <property type="protein sequence ID" value="GLW92028.1"/>
    <property type="molecule type" value="Genomic_DNA"/>
</dbReference>
<dbReference type="PANTHER" id="PTHR45674">
    <property type="entry name" value="DNA LIGASE 1/3 FAMILY MEMBER"/>
    <property type="match status" value="1"/>
</dbReference>
<protein>
    <recommendedName>
        <fullName evidence="2">DNA ligase (ATP)</fullName>
        <ecNumber evidence="2">6.5.1.1</ecNumber>
    </recommendedName>
</protein>
<dbReference type="Gene3D" id="2.40.50.140">
    <property type="entry name" value="Nucleic acid-binding proteins"/>
    <property type="match status" value="1"/>
</dbReference>
<feature type="domain" description="ATP-dependent DNA ligase family profile" evidence="6">
    <location>
        <begin position="268"/>
        <end position="387"/>
    </location>
</feature>
<dbReference type="InterPro" id="IPR012340">
    <property type="entry name" value="NA-bd_OB-fold"/>
</dbReference>
<dbReference type="EC" id="6.5.1.1" evidence="2"/>
<dbReference type="CDD" id="cd07971">
    <property type="entry name" value="OBF_DNA_ligase_LigD"/>
    <property type="match status" value="1"/>
</dbReference>
<evidence type="ECO:0000259" key="6">
    <source>
        <dbReference type="PROSITE" id="PS50160"/>
    </source>
</evidence>
<sequence length="484" mass="54499">MAGLGEYRRKRDARKTPEPVPVDGALPVGDDNTFVIQEHHASRLHWDVRLERGGVLVSWAVPRGLPTEQGDIRLAVHTEDHPMEYATFEGEIPRGEYGGGRMVIWDRGTYETVKWSDREVAVVFSGERVRGKYTFFHGGKSEKDWMVRRSEPPQKSDWIALPPALEPMLASPGALPPADEEWAYEFKWDGVRALARVDGGRLRLFSRKGNDITSSYPELRALGEEMGSTQAWLDGEIVAFRNGKPSFAELQKRMHVSDERLTRRLAAETPVTYVVFDVLHLDGRPCVDLPYTKRRELLVDLGLRGPHWNTSPSYPGAGAAVLETAREQELEGIIAKRLGSRYHPGRRSPEWMKITDQRAVEVVIGGWRPGEGRRSEVFGSLLVGLPTAEGLRYVGQVGTGFTDDVLRTITGKLHRLERKTSPFCNEVPRDRARGARWVRPSMVGEVAFLHWTDDGRMRAPAWRGLRVDKDPSDLATADPVEWQG</sequence>
<feature type="region of interest" description="Disordered" evidence="5">
    <location>
        <begin position="1"/>
        <end position="26"/>
    </location>
</feature>
<dbReference type="Pfam" id="PF01068">
    <property type="entry name" value="DNA_ligase_A_M"/>
    <property type="match status" value="1"/>
</dbReference>
<comment type="catalytic activity">
    <reaction evidence="4">
        <text>ATP + (deoxyribonucleotide)n-3'-hydroxyl + 5'-phospho-(deoxyribonucleotide)m = (deoxyribonucleotide)n+m + AMP + diphosphate.</text>
        <dbReference type="EC" id="6.5.1.1"/>
    </reaction>
</comment>
<dbReference type="InterPro" id="IPR016059">
    <property type="entry name" value="DNA_ligase_ATP-dep_CS"/>
</dbReference>
<evidence type="ECO:0000256" key="5">
    <source>
        <dbReference type="SAM" id="MobiDB-lite"/>
    </source>
</evidence>
<feature type="compositionally biased region" description="Basic and acidic residues" evidence="5">
    <location>
        <begin position="1"/>
        <end position="17"/>
    </location>
</feature>
<comment type="similarity">
    <text evidence="1">Belongs to the ATP-dependent DNA ligase family.</text>
</comment>
<dbReference type="GO" id="GO:0005524">
    <property type="term" value="F:ATP binding"/>
    <property type="evidence" value="ECO:0007669"/>
    <property type="project" value="InterPro"/>
</dbReference>
<dbReference type="NCBIfam" id="TIGR02779">
    <property type="entry name" value="NHEJ_ligase_lig"/>
    <property type="match status" value="1"/>
</dbReference>
<dbReference type="CDD" id="cd07906">
    <property type="entry name" value="Adenylation_DNA_ligase_LigD_LigC"/>
    <property type="match status" value="1"/>
</dbReference>
<dbReference type="PROSITE" id="PS50160">
    <property type="entry name" value="DNA_LIGASE_A3"/>
    <property type="match status" value="1"/>
</dbReference>
<dbReference type="Pfam" id="PF13298">
    <property type="entry name" value="LigD_N"/>
    <property type="match status" value="1"/>
</dbReference>
<dbReference type="RefSeq" id="WP_285610747.1">
    <property type="nucleotide sequence ID" value="NZ_BSSD01000004.1"/>
</dbReference>
<evidence type="ECO:0000313" key="8">
    <source>
        <dbReference type="Proteomes" id="UP001165042"/>
    </source>
</evidence>
<evidence type="ECO:0000313" key="7">
    <source>
        <dbReference type="EMBL" id="GLW92028.1"/>
    </source>
</evidence>
<dbReference type="GO" id="GO:0003910">
    <property type="term" value="F:DNA ligase (ATP) activity"/>
    <property type="evidence" value="ECO:0007669"/>
    <property type="project" value="UniProtKB-EC"/>
</dbReference>
<evidence type="ECO:0000256" key="1">
    <source>
        <dbReference type="ARBA" id="ARBA00007572"/>
    </source>
</evidence>
<dbReference type="GO" id="GO:0006310">
    <property type="term" value="P:DNA recombination"/>
    <property type="evidence" value="ECO:0007669"/>
    <property type="project" value="InterPro"/>
</dbReference>
<dbReference type="InterPro" id="IPR012310">
    <property type="entry name" value="DNA_ligase_ATP-dep_cent"/>
</dbReference>
<dbReference type="Proteomes" id="UP001165042">
    <property type="component" value="Unassembled WGS sequence"/>
</dbReference>
<organism evidence="7 8">
    <name type="scientific">Actinokineospora globicatena</name>
    <dbReference type="NCBI Taxonomy" id="103729"/>
    <lineage>
        <taxon>Bacteria</taxon>
        <taxon>Bacillati</taxon>
        <taxon>Actinomycetota</taxon>
        <taxon>Actinomycetes</taxon>
        <taxon>Pseudonocardiales</taxon>
        <taxon>Pseudonocardiaceae</taxon>
        <taxon>Actinokineospora</taxon>
    </lineage>
</organism>